<dbReference type="EMBL" id="CP002530">
    <property type="protein sequence ID" value="ADY34701.1"/>
    <property type="molecule type" value="Genomic_DNA"/>
</dbReference>
<evidence type="ECO:0000313" key="4">
    <source>
        <dbReference type="Proteomes" id="UP000007486"/>
    </source>
</evidence>
<dbReference type="Proteomes" id="UP000007486">
    <property type="component" value="Chromosome"/>
</dbReference>
<keyword evidence="4" id="KW-1185">Reference proteome</keyword>
<evidence type="ECO:0000259" key="2">
    <source>
        <dbReference type="Pfam" id="PF02357"/>
    </source>
</evidence>
<dbReference type="eggNOG" id="ENOG5033T31">
    <property type="taxonomic scope" value="Bacteria"/>
</dbReference>
<dbReference type="STRING" id="667015.Bacsa_0088"/>
<dbReference type="SUPFAM" id="SSF82679">
    <property type="entry name" value="N-utilization substance G protein NusG, N-terminal domain"/>
    <property type="match status" value="1"/>
</dbReference>
<dbReference type="Pfam" id="PF02357">
    <property type="entry name" value="NusG"/>
    <property type="match status" value="1"/>
</dbReference>
<dbReference type="OrthoDB" id="9796143at2"/>
<dbReference type="InterPro" id="IPR036735">
    <property type="entry name" value="NGN_dom_sf"/>
</dbReference>
<evidence type="ECO:0000256" key="1">
    <source>
        <dbReference type="ARBA" id="ARBA00023163"/>
    </source>
</evidence>
<accession>F0R4L1</accession>
<organism evidence="3 4">
    <name type="scientific">Phocaeicola salanitronis (strain DSM 18170 / JCM 13657 / CCUG 60908 / BL78)</name>
    <name type="common">Bacteroides salanitronis</name>
    <dbReference type="NCBI Taxonomy" id="667015"/>
    <lineage>
        <taxon>Bacteria</taxon>
        <taxon>Pseudomonadati</taxon>
        <taxon>Bacteroidota</taxon>
        <taxon>Bacteroidia</taxon>
        <taxon>Bacteroidales</taxon>
        <taxon>Bacteroidaceae</taxon>
        <taxon>Phocaeicola</taxon>
    </lineage>
</organism>
<keyword evidence="1" id="KW-0804">Transcription</keyword>
<sequence>MLSDKLNNVDYRWFLVRTKPGHEPELCARIEREKDKLRNILEVYYPTHTKVYVRLGDNEQRLPLFDGYVFVLATQSALVEFLRDNCSDAYIRYNRKRTEEEKATPCTIPESQMRAFRDYNENYADKVIVLERPYSDYAFNAKEGEANEIVRVVDGPLAGQEGYICRFHRKKGLVFRVQGMVPGSWLTVTYPNASDLHVVRLHNAEGDRLSIGTEKGRAVDLLVGILQACGYGERTQPMLYELMERLAVDLSLTNLCRELDKKGAKTLGSRLARLTTKEAELLINLARYEHDTPGYVKENWQKILLRSFLTPTSGTELEEGKNEVELQHKNFTEIIRRVDITEEVYYPSRQEDGQITTTYYAHIASLPPLSRGERAVTEQSNPSPLMGRAGEGLEGQGFIFFANWNDFLREYFLTAGKANEKLVSGGVQTIRNEATNTEKLIESFRNYAPTLYKVLTDADSAVKAVQDFKVGKDTLNVFAIRSSVQEKDAAKDKLIQTCVRICKEINTTNHLAVWRRYLRTVWLHY</sequence>
<dbReference type="Gene3D" id="3.30.70.940">
    <property type="entry name" value="NusG, N-terminal domain"/>
    <property type="match status" value="1"/>
</dbReference>
<reference evidence="3 4" key="1">
    <citation type="journal article" date="2011" name="Stand. Genomic Sci.">
        <title>Complete genome sequence of Bacteroides salanitronis type strain (BL78).</title>
        <authorList>
            <person name="Gronow S."/>
            <person name="Held B."/>
            <person name="Lucas S."/>
            <person name="Lapidus A."/>
            <person name="Del Rio T.G."/>
            <person name="Nolan M."/>
            <person name="Tice H."/>
            <person name="Deshpande S."/>
            <person name="Cheng J.F."/>
            <person name="Pitluck S."/>
            <person name="Liolios K."/>
            <person name="Pagani I."/>
            <person name="Ivanova N."/>
            <person name="Mavromatis K."/>
            <person name="Pati A."/>
            <person name="Tapia R."/>
            <person name="Han C."/>
            <person name="Goodwin L."/>
            <person name="Chen A."/>
            <person name="Palaniappan K."/>
            <person name="Land M."/>
            <person name="Hauser L."/>
            <person name="Chang Y.J."/>
            <person name="Jeffries C.D."/>
            <person name="Brambilla E.M."/>
            <person name="Rohde M."/>
            <person name="Goker M."/>
            <person name="Detter J.C."/>
            <person name="Woyke T."/>
            <person name="Bristow J."/>
            <person name="Markowitz V."/>
            <person name="Hugenholtz P."/>
            <person name="Kyrpides N.C."/>
            <person name="Klenk H.P."/>
            <person name="Eisen J.A."/>
        </authorList>
    </citation>
    <scope>NUCLEOTIDE SEQUENCE [LARGE SCALE GENOMIC DNA]</scope>
    <source>
        <strain evidence="3 4">DSM 18170</strain>
    </source>
</reference>
<dbReference type="RefSeq" id="WP_013616163.1">
    <property type="nucleotide sequence ID" value="NC_015164.1"/>
</dbReference>
<protein>
    <submittedName>
        <fullName evidence="3">NGN domain-containing protein</fullName>
    </submittedName>
</protein>
<name>F0R4L1_PHOSB</name>
<feature type="domain" description="NusG-like N-terminal" evidence="2">
    <location>
        <begin position="12"/>
        <end position="116"/>
    </location>
</feature>
<dbReference type="AlphaFoldDB" id="F0R4L1"/>
<gene>
    <name evidence="3" type="ordered locus">Bacsa_0088</name>
</gene>
<dbReference type="HOGENOM" id="CLU_524627_0_0_10"/>
<evidence type="ECO:0000313" key="3">
    <source>
        <dbReference type="EMBL" id="ADY34701.1"/>
    </source>
</evidence>
<dbReference type="InterPro" id="IPR006645">
    <property type="entry name" value="NGN-like_dom"/>
</dbReference>
<proteinExistence type="predicted"/>
<dbReference type="GO" id="GO:0006354">
    <property type="term" value="P:DNA-templated transcription elongation"/>
    <property type="evidence" value="ECO:0007669"/>
    <property type="project" value="InterPro"/>
</dbReference>
<dbReference type="KEGG" id="bsa:Bacsa_0088"/>